<evidence type="ECO:0000256" key="5">
    <source>
        <dbReference type="ARBA" id="ARBA00022801"/>
    </source>
</evidence>
<feature type="active site" description="Nucleophile" evidence="7">
    <location>
        <position position="108"/>
    </location>
</feature>
<dbReference type="PRINTS" id="PR00707">
    <property type="entry name" value="UBCTHYDRLASE"/>
</dbReference>
<dbReference type="GO" id="GO:0016579">
    <property type="term" value="P:protein deubiquitination"/>
    <property type="evidence" value="ECO:0007669"/>
    <property type="project" value="TreeGrafter"/>
</dbReference>
<feature type="site" description="Important for enzyme activity" evidence="7">
    <location>
        <position position="195"/>
    </location>
</feature>
<dbReference type="InterPro" id="IPR036959">
    <property type="entry name" value="Peptidase_C12_UCH_sf"/>
</dbReference>
<evidence type="ECO:0000259" key="10">
    <source>
        <dbReference type="PROSITE" id="PS52048"/>
    </source>
</evidence>
<comment type="caution">
    <text evidence="11">The sequence shown here is derived from an EMBL/GenBank/DDBJ whole genome shotgun (WGS) entry which is preliminary data.</text>
</comment>
<sequence>MSISSPKHRPEHDPSYQKHFDPLESSPEVLDKLIQLLGVPDEIAFEDVFALDEPEFLPRPALAMILVFPTTEAYESRKAAFEAGRPLYCGSGDEDPVIWFKQSINNACGLYAVLHALCNSEAPAAYRCESNPASLLGGHYLVAQVLEDSAELEQAYAKVAVKGCSAVPEHAEDEVDFHYIFFARSNKDAHLYELDGDCKGPIDTGVDVGPEHDILAPDSLTMIKRYIDLERGNPNFNLMALVRRKA</sequence>
<reference evidence="11" key="1">
    <citation type="journal article" date="2023" name="Mol. Phylogenet. Evol.">
        <title>Genome-scale phylogeny and comparative genomics of the fungal order Sordariales.</title>
        <authorList>
            <person name="Hensen N."/>
            <person name="Bonometti L."/>
            <person name="Westerberg I."/>
            <person name="Brannstrom I.O."/>
            <person name="Guillou S."/>
            <person name="Cros-Aarteil S."/>
            <person name="Calhoun S."/>
            <person name="Haridas S."/>
            <person name="Kuo A."/>
            <person name="Mondo S."/>
            <person name="Pangilinan J."/>
            <person name="Riley R."/>
            <person name="LaButti K."/>
            <person name="Andreopoulos B."/>
            <person name="Lipzen A."/>
            <person name="Chen C."/>
            <person name="Yan M."/>
            <person name="Daum C."/>
            <person name="Ng V."/>
            <person name="Clum A."/>
            <person name="Steindorff A."/>
            <person name="Ohm R.A."/>
            <person name="Martin F."/>
            <person name="Silar P."/>
            <person name="Natvig D.O."/>
            <person name="Lalanne C."/>
            <person name="Gautier V."/>
            <person name="Ament-Velasquez S.L."/>
            <person name="Kruys A."/>
            <person name="Hutchinson M.I."/>
            <person name="Powell A.J."/>
            <person name="Barry K."/>
            <person name="Miller A.N."/>
            <person name="Grigoriev I.V."/>
            <person name="Debuchy R."/>
            <person name="Gladieux P."/>
            <person name="Hiltunen Thoren M."/>
            <person name="Johannesson H."/>
        </authorList>
    </citation>
    <scope>NUCLEOTIDE SEQUENCE</scope>
    <source>
        <strain evidence="11">CBS 118394</strain>
    </source>
</reference>
<gene>
    <name evidence="11" type="ORF">B0H66DRAFT_602150</name>
</gene>
<accession>A0AAE0ICT2</accession>
<feature type="active site" description="Proton donor" evidence="7">
    <location>
        <position position="178"/>
    </location>
</feature>
<name>A0AAE0ICT2_9PEZI</name>
<evidence type="ECO:0000256" key="3">
    <source>
        <dbReference type="ARBA" id="ARBA00022670"/>
    </source>
</evidence>
<feature type="compositionally biased region" description="Basic and acidic residues" evidence="9">
    <location>
        <begin position="8"/>
        <end position="21"/>
    </location>
</feature>
<evidence type="ECO:0000313" key="11">
    <source>
        <dbReference type="EMBL" id="KAK3322720.1"/>
    </source>
</evidence>
<dbReference type="PROSITE" id="PS52048">
    <property type="entry name" value="UCH_DOMAIN"/>
    <property type="match status" value="1"/>
</dbReference>
<dbReference type="EMBL" id="JAUEDM010000003">
    <property type="protein sequence ID" value="KAK3322720.1"/>
    <property type="molecule type" value="Genomic_DNA"/>
</dbReference>
<dbReference type="GO" id="GO:0004843">
    <property type="term" value="F:cysteine-type deubiquitinase activity"/>
    <property type="evidence" value="ECO:0007669"/>
    <property type="project" value="UniProtKB-UniRule"/>
</dbReference>
<evidence type="ECO:0000256" key="9">
    <source>
        <dbReference type="SAM" id="MobiDB-lite"/>
    </source>
</evidence>
<proteinExistence type="inferred from homology"/>
<protein>
    <recommendedName>
        <fullName evidence="8">Ubiquitin carboxyl-terminal hydrolase</fullName>
        <ecNumber evidence="8">3.4.19.12</ecNumber>
    </recommendedName>
</protein>
<dbReference type="EC" id="3.4.19.12" evidence="8"/>
<dbReference type="AlphaFoldDB" id="A0AAE0ICT2"/>
<evidence type="ECO:0000256" key="4">
    <source>
        <dbReference type="ARBA" id="ARBA00022786"/>
    </source>
</evidence>
<comment type="catalytic activity">
    <reaction evidence="1 7 8">
        <text>Thiol-dependent hydrolysis of ester, thioester, amide, peptide and isopeptide bonds formed by the C-terminal Gly of ubiquitin (a 76-residue protein attached to proteins as an intracellular targeting signal).</text>
        <dbReference type="EC" id="3.4.19.12"/>
    </reaction>
</comment>
<evidence type="ECO:0000256" key="7">
    <source>
        <dbReference type="PROSITE-ProRule" id="PRU01393"/>
    </source>
</evidence>
<dbReference type="PANTHER" id="PTHR10589">
    <property type="entry name" value="UBIQUITIN CARBOXYL-TERMINAL HYDROLASE"/>
    <property type="match status" value="1"/>
</dbReference>
<dbReference type="Gene3D" id="3.40.532.10">
    <property type="entry name" value="Peptidase C12, ubiquitin carboxyl-terminal hydrolase"/>
    <property type="match status" value="1"/>
</dbReference>
<evidence type="ECO:0000256" key="2">
    <source>
        <dbReference type="ARBA" id="ARBA00009326"/>
    </source>
</evidence>
<dbReference type="SUPFAM" id="SSF54001">
    <property type="entry name" value="Cysteine proteinases"/>
    <property type="match status" value="1"/>
</dbReference>
<dbReference type="PANTHER" id="PTHR10589:SF17">
    <property type="entry name" value="UBIQUITIN CARBOXYL-TERMINAL HYDROLASE"/>
    <property type="match status" value="1"/>
</dbReference>
<dbReference type="InterPro" id="IPR038765">
    <property type="entry name" value="Papain-like_cys_pep_sf"/>
</dbReference>
<reference evidence="11" key="2">
    <citation type="submission" date="2023-06" db="EMBL/GenBank/DDBJ databases">
        <authorList>
            <consortium name="Lawrence Berkeley National Laboratory"/>
            <person name="Haridas S."/>
            <person name="Hensen N."/>
            <person name="Bonometti L."/>
            <person name="Westerberg I."/>
            <person name="Brannstrom I.O."/>
            <person name="Guillou S."/>
            <person name="Cros-Aarteil S."/>
            <person name="Calhoun S."/>
            <person name="Kuo A."/>
            <person name="Mondo S."/>
            <person name="Pangilinan J."/>
            <person name="Riley R."/>
            <person name="Labutti K."/>
            <person name="Andreopoulos B."/>
            <person name="Lipzen A."/>
            <person name="Chen C."/>
            <person name="Yanf M."/>
            <person name="Daum C."/>
            <person name="Ng V."/>
            <person name="Clum A."/>
            <person name="Steindorff A."/>
            <person name="Ohm R."/>
            <person name="Martin F."/>
            <person name="Silar P."/>
            <person name="Natvig D."/>
            <person name="Lalanne C."/>
            <person name="Gautier V."/>
            <person name="Ament-Velasquez S.L."/>
            <person name="Kruys A."/>
            <person name="Hutchinson M.I."/>
            <person name="Powell A.J."/>
            <person name="Barry K."/>
            <person name="Miller A.N."/>
            <person name="Grigoriev I.V."/>
            <person name="Debuchy R."/>
            <person name="Gladieux P."/>
            <person name="Thoren M.H."/>
            <person name="Johannesson H."/>
        </authorList>
    </citation>
    <scope>NUCLEOTIDE SEQUENCE</scope>
    <source>
        <strain evidence="11">CBS 118394</strain>
    </source>
</reference>
<feature type="domain" description="UCH catalytic" evidence="10">
    <location>
        <begin position="19"/>
        <end position="243"/>
    </location>
</feature>
<keyword evidence="6 7" id="KW-0788">Thiol protease</keyword>
<feature type="site" description="Transition state stabilizer" evidence="7">
    <location>
        <position position="102"/>
    </location>
</feature>
<comment type="similarity">
    <text evidence="2 7 8">Belongs to the peptidase C12 family.</text>
</comment>
<evidence type="ECO:0000256" key="1">
    <source>
        <dbReference type="ARBA" id="ARBA00000707"/>
    </source>
</evidence>
<feature type="region of interest" description="Disordered" evidence="9">
    <location>
        <begin position="1"/>
        <end position="21"/>
    </location>
</feature>
<dbReference type="InterPro" id="IPR001578">
    <property type="entry name" value="Peptidase_C12_UCH"/>
</dbReference>
<keyword evidence="4 7" id="KW-0833">Ubl conjugation pathway</keyword>
<evidence type="ECO:0000313" key="12">
    <source>
        <dbReference type="Proteomes" id="UP001283341"/>
    </source>
</evidence>
<dbReference type="GO" id="GO:0006511">
    <property type="term" value="P:ubiquitin-dependent protein catabolic process"/>
    <property type="evidence" value="ECO:0007669"/>
    <property type="project" value="UniProtKB-UniRule"/>
</dbReference>
<keyword evidence="12" id="KW-1185">Reference proteome</keyword>
<dbReference type="Pfam" id="PF01088">
    <property type="entry name" value="Peptidase_C12"/>
    <property type="match status" value="1"/>
</dbReference>
<dbReference type="GO" id="GO:0005737">
    <property type="term" value="C:cytoplasm"/>
    <property type="evidence" value="ECO:0007669"/>
    <property type="project" value="TreeGrafter"/>
</dbReference>
<keyword evidence="3 7" id="KW-0645">Protease</keyword>
<evidence type="ECO:0000256" key="6">
    <source>
        <dbReference type="ARBA" id="ARBA00022807"/>
    </source>
</evidence>
<organism evidence="11 12">
    <name type="scientific">Apodospora peruviana</name>
    <dbReference type="NCBI Taxonomy" id="516989"/>
    <lineage>
        <taxon>Eukaryota</taxon>
        <taxon>Fungi</taxon>
        <taxon>Dikarya</taxon>
        <taxon>Ascomycota</taxon>
        <taxon>Pezizomycotina</taxon>
        <taxon>Sordariomycetes</taxon>
        <taxon>Sordariomycetidae</taxon>
        <taxon>Sordariales</taxon>
        <taxon>Lasiosphaeriaceae</taxon>
        <taxon>Apodospora</taxon>
    </lineage>
</organism>
<evidence type="ECO:0000256" key="8">
    <source>
        <dbReference type="RuleBase" id="RU361215"/>
    </source>
</evidence>
<keyword evidence="5 7" id="KW-0378">Hydrolase</keyword>
<dbReference type="Proteomes" id="UP001283341">
    <property type="component" value="Unassembled WGS sequence"/>
</dbReference>